<gene>
    <name evidence="2" type="ORF">OBBRIDRAFT_792060</name>
</gene>
<name>A0A8E2AVG7_9APHY</name>
<feature type="region of interest" description="Disordered" evidence="1">
    <location>
        <begin position="1"/>
        <end position="37"/>
    </location>
</feature>
<evidence type="ECO:0000313" key="3">
    <source>
        <dbReference type="Proteomes" id="UP000250043"/>
    </source>
</evidence>
<accession>A0A8E2AVG7</accession>
<protein>
    <submittedName>
        <fullName evidence="2">Uncharacterized protein</fullName>
    </submittedName>
</protein>
<evidence type="ECO:0000256" key="1">
    <source>
        <dbReference type="SAM" id="MobiDB-lite"/>
    </source>
</evidence>
<feature type="region of interest" description="Disordered" evidence="1">
    <location>
        <begin position="65"/>
        <end position="99"/>
    </location>
</feature>
<dbReference type="EMBL" id="KV722381">
    <property type="protein sequence ID" value="OCH91711.1"/>
    <property type="molecule type" value="Genomic_DNA"/>
</dbReference>
<feature type="compositionally biased region" description="Polar residues" evidence="1">
    <location>
        <begin position="27"/>
        <end position="37"/>
    </location>
</feature>
<sequence>MMQDPPVSIRLRRPSTQRPSSRADLLSTASRAQNNASLLPVRMPSASAHTGPLPSRATVIRATAAPPHHRCLSARSAPATSSDPSEMPASGMSHPPRGA</sequence>
<keyword evidence="3" id="KW-1185">Reference proteome</keyword>
<evidence type="ECO:0000313" key="2">
    <source>
        <dbReference type="EMBL" id="OCH91711.1"/>
    </source>
</evidence>
<dbReference type="Proteomes" id="UP000250043">
    <property type="component" value="Unassembled WGS sequence"/>
</dbReference>
<proteinExistence type="predicted"/>
<dbReference type="AlphaFoldDB" id="A0A8E2AVG7"/>
<reference evidence="2 3" key="1">
    <citation type="submission" date="2016-07" db="EMBL/GenBank/DDBJ databases">
        <title>Draft genome of the white-rot fungus Obba rivulosa 3A-2.</title>
        <authorList>
            <consortium name="DOE Joint Genome Institute"/>
            <person name="Miettinen O."/>
            <person name="Riley R."/>
            <person name="Acob R."/>
            <person name="Barry K."/>
            <person name="Cullen D."/>
            <person name="De Vries R."/>
            <person name="Hainaut M."/>
            <person name="Hatakka A."/>
            <person name="Henrissat B."/>
            <person name="Hilden K."/>
            <person name="Kuo R."/>
            <person name="Labutti K."/>
            <person name="Lipzen A."/>
            <person name="Makela M.R."/>
            <person name="Sandor L."/>
            <person name="Spatafora J.W."/>
            <person name="Grigoriev I.V."/>
            <person name="Hibbett D.S."/>
        </authorList>
    </citation>
    <scope>NUCLEOTIDE SEQUENCE [LARGE SCALE GENOMIC DNA]</scope>
    <source>
        <strain evidence="2 3">3A-2</strain>
    </source>
</reference>
<organism evidence="2 3">
    <name type="scientific">Obba rivulosa</name>
    <dbReference type="NCBI Taxonomy" id="1052685"/>
    <lineage>
        <taxon>Eukaryota</taxon>
        <taxon>Fungi</taxon>
        <taxon>Dikarya</taxon>
        <taxon>Basidiomycota</taxon>
        <taxon>Agaricomycotina</taxon>
        <taxon>Agaricomycetes</taxon>
        <taxon>Polyporales</taxon>
        <taxon>Gelatoporiaceae</taxon>
        <taxon>Obba</taxon>
    </lineage>
</organism>